<keyword evidence="2 4" id="KW-0863">Zinc-finger</keyword>
<dbReference type="AlphaFoldDB" id="A0A4V1IRE4"/>
<dbReference type="EMBL" id="KZ995898">
    <property type="protein sequence ID" value="RKO89767.1"/>
    <property type="molecule type" value="Genomic_DNA"/>
</dbReference>
<evidence type="ECO:0000256" key="4">
    <source>
        <dbReference type="PROSITE-ProRule" id="PRU00134"/>
    </source>
</evidence>
<dbReference type="PROSITE" id="PS50865">
    <property type="entry name" value="ZF_MYND_2"/>
    <property type="match status" value="1"/>
</dbReference>
<evidence type="ECO:0000256" key="3">
    <source>
        <dbReference type="ARBA" id="ARBA00022833"/>
    </source>
</evidence>
<name>A0A4V1IRE4_9FUNG</name>
<dbReference type="Pfam" id="PF01753">
    <property type="entry name" value="zf-MYND"/>
    <property type="match status" value="1"/>
</dbReference>
<sequence length="590" mass="66027">MFVQRFHCLRGYTAVFRDEDIKLPTADDLASLHQIFKSDEEPILHRVHCGFTLGVLLVRMCDPQAAAKRCRQAIALAESATVADRAIQVMFIHPAEGLVQKETGEVLDDALIYLRANLKSLEQRPQTIAETPVRVRDSTKMFAVPLGPLRRGSDAQRRQFVNSIIKRATTVVPFRSKRSGRAYGVKCDACGTSEARLKYCARCNRAAYCSTVCQRNAWATHRTSCRPPHAFMAGDLALISGLEGAAYQNRNGSIVEVRGPAPDREDRWRVAYKGDLPNVNDFSIQADKLRLVVPSNERDELLQREWACERRPRLLKCKTTLSESLRFMYAATAAASRRDWRAAADAYQAAFHGKSPAFLYRFMCLRAYTTIFRDGQISTPTADDLAFLNQIPKSDGEPILHRVHCGFTLGVILIRLFVPQAAAKRIGQAIDRAESASAAERRVRVRFIHQDEGLVEKEIGKLLDDALDYLRANLKLLERRPQTLQQTPPAKDSVPTDYVGQSAQLPRLRCNRAAYLPSVCQRIAWSTHGLSCRPPRTFVAGDLVLIGGLTGEAYQDRNGDIVVVRGAVLGSLARGAPWRLAGRRWLQHPR</sequence>
<dbReference type="InterPro" id="IPR002893">
    <property type="entry name" value="Znf_MYND"/>
</dbReference>
<feature type="domain" description="MYND-type" evidence="5">
    <location>
        <begin position="187"/>
        <end position="225"/>
    </location>
</feature>
<evidence type="ECO:0000256" key="1">
    <source>
        <dbReference type="ARBA" id="ARBA00022723"/>
    </source>
</evidence>
<evidence type="ECO:0000256" key="2">
    <source>
        <dbReference type="ARBA" id="ARBA00022771"/>
    </source>
</evidence>
<accession>A0A4V1IRE4</accession>
<keyword evidence="3" id="KW-0862">Zinc</keyword>
<proteinExistence type="predicted"/>
<evidence type="ECO:0000313" key="7">
    <source>
        <dbReference type="Proteomes" id="UP000269721"/>
    </source>
</evidence>
<keyword evidence="7" id="KW-1185">Reference proteome</keyword>
<dbReference type="Proteomes" id="UP000269721">
    <property type="component" value="Unassembled WGS sequence"/>
</dbReference>
<keyword evidence="1" id="KW-0479">Metal-binding</keyword>
<protein>
    <recommendedName>
        <fullName evidence="5">MYND-type domain-containing protein</fullName>
    </recommendedName>
</protein>
<dbReference type="GO" id="GO:0008270">
    <property type="term" value="F:zinc ion binding"/>
    <property type="evidence" value="ECO:0007669"/>
    <property type="project" value="UniProtKB-KW"/>
</dbReference>
<evidence type="ECO:0000313" key="6">
    <source>
        <dbReference type="EMBL" id="RKO89767.1"/>
    </source>
</evidence>
<dbReference type="SUPFAM" id="SSF144232">
    <property type="entry name" value="HIT/MYND zinc finger-like"/>
    <property type="match status" value="1"/>
</dbReference>
<organism evidence="6 7">
    <name type="scientific">Blyttiomyces helicus</name>
    <dbReference type="NCBI Taxonomy" id="388810"/>
    <lineage>
        <taxon>Eukaryota</taxon>
        <taxon>Fungi</taxon>
        <taxon>Fungi incertae sedis</taxon>
        <taxon>Chytridiomycota</taxon>
        <taxon>Chytridiomycota incertae sedis</taxon>
        <taxon>Chytridiomycetes</taxon>
        <taxon>Chytridiomycetes incertae sedis</taxon>
        <taxon>Blyttiomyces</taxon>
    </lineage>
</organism>
<dbReference type="Gene3D" id="6.10.140.2220">
    <property type="match status" value="1"/>
</dbReference>
<gene>
    <name evidence="6" type="ORF">BDK51DRAFT_51103</name>
</gene>
<evidence type="ECO:0000259" key="5">
    <source>
        <dbReference type="PROSITE" id="PS50865"/>
    </source>
</evidence>
<reference evidence="7" key="1">
    <citation type="journal article" date="2018" name="Nat. Microbiol.">
        <title>Leveraging single-cell genomics to expand the fungal tree of life.</title>
        <authorList>
            <person name="Ahrendt S.R."/>
            <person name="Quandt C.A."/>
            <person name="Ciobanu D."/>
            <person name="Clum A."/>
            <person name="Salamov A."/>
            <person name="Andreopoulos B."/>
            <person name="Cheng J.F."/>
            <person name="Woyke T."/>
            <person name="Pelin A."/>
            <person name="Henrissat B."/>
            <person name="Reynolds N.K."/>
            <person name="Benny G.L."/>
            <person name="Smith M.E."/>
            <person name="James T.Y."/>
            <person name="Grigoriev I.V."/>
        </authorList>
    </citation>
    <scope>NUCLEOTIDE SEQUENCE [LARGE SCALE GENOMIC DNA]</scope>
</reference>
<dbReference type="OrthoDB" id="194358at2759"/>
<dbReference type="PROSITE" id="PS01360">
    <property type="entry name" value="ZF_MYND_1"/>
    <property type="match status" value="1"/>
</dbReference>